<organism evidence="2 3">
    <name type="scientific">Paramecium tetraurelia</name>
    <dbReference type="NCBI Taxonomy" id="5888"/>
    <lineage>
        <taxon>Eukaryota</taxon>
        <taxon>Sar</taxon>
        <taxon>Alveolata</taxon>
        <taxon>Ciliophora</taxon>
        <taxon>Intramacronucleata</taxon>
        <taxon>Oligohymenophorea</taxon>
        <taxon>Peniculida</taxon>
        <taxon>Parameciidae</taxon>
        <taxon>Paramecium</taxon>
    </lineage>
</organism>
<dbReference type="InterPro" id="IPR029066">
    <property type="entry name" value="PLP-binding_barrel"/>
</dbReference>
<evidence type="ECO:0000259" key="1">
    <source>
        <dbReference type="Pfam" id="PF01168"/>
    </source>
</evidence>
<dbReference type="Proteomes" id="UP000000600">
    <property type="component" value="Unassembled WGS sequence"/>
</dbReference>
<dbReference type="HOGENOM" id="CLU_1463944_0_0_1"/>
<gene>
    <name evidence="2" type="ORF">GSPATT00031674001</name>
</gene>
<dbReference type="GeneID" id="5014625"/>
<dbReference type="InParanoid" id="A0BSC6"/>
<dbReference type="Pfam" id="PF01168">
    <property type="entry name" value="Ala_racemase_N"/>
    <property type="match status" value="1"/>
</dbReference>
<evidence type="ECO:0000313" key="2">
    <source>
        <dbReference type="EMBL" id="CAK61443.1"/>
    </source>
</evidence>
<dbReference type="Gene3D" id="3.20.20.10">
    <property type="entry name" value="Alanine racemase"/>
    <property type="match status" value="1"/>
</dbReference>
<name>A0BSC6_PARTE</name>
<accession>A0BSC6</accession>
<protein>
    <recommendedName>
        <fullName evidence="1">Alanine racemase N-terminal domain-containing protein</fullName>
    </recommendedName>
</protein>
<keyword evidence="3" id="KW-1185">Reference proteome</keyword>
<dbReference type="AlphaFoldDB" id="A0BSC6"/>
<reference evidence="2 3" key="1">
    <citation type="journal article" date="2006" name="Nature">
        <title>Global trends of whole-genome duplications revealed by the ciliate Paramecium tetraurelia.</title>
        <authorList>
            <consortium name="Genoscope"/>
            <person name="Aury J.-M."/>
            <person name="Jaillon O."/>
            <person name="Duret L."/>
            <person name="Noel B."/>
            <person name="Jubin C."/>
            <person name="Porcel B.M."/>
            <person name="Segurens B."/>
            <person name="Daubin V."/>
            <person name="Anthouard V."/>
            <person name="Aiach N."/>
            <person name="Arnaiz O."/>
            <person name="Billaut A."/>
            <person name="Beisson J."/>
            <person name="Blanc I."/>
            <person name="Bouhouche K."/>
            <person name="Camara F."/>
            <person name="Duharcourt S."/>
            <person name="Guigo R."/>
            <person name="Gogendeau D."/>
            <person name="Katinka M."/>
            <person name="Keller A.-M."/>
            <person name="Kissmehl R."/>
            <person name="Klotz C."/>
            <person name="Koll F."/>
            <person name="Le Moue A."/>
            <person name="Lepere C."/>
            <person name="Malinsky S."/>
            <person name="Nowacki M."/>
            <person name="Nowak J.K."/>
            <person name="Plattner H."/>
            <person name="Poulain J."/>
            <person name="Ruiz F."/>
            <person name="Serrano V."/>
            <person name="Zagulski M."/>
            <person name="Dessen P."/>
            <person name="Betermier M."/>
            <person name="Weissenbach J."/>
            <person name="Scarpelli C."/>
            <person name="Schachter V."/>
            <person name="Sperling L."/>
            <person name="Meyer E."/>
            <person name="Cohen J."/>
            <person name="Wincker P."/>
        </authorList>
    </citation>
    <scope>NUCLEOTIDE SEQUENCE [LARGE SCALE GENOMIC DNA]</scope>
    <source>
        <strain evidence="2 3">Stock d4-2</strain>
    </source>
</reference>
<dbReference type="EMBL" id="CT868013">
    <property type="protein sequence ID" value="CAK61443.1"/>
    <property type="molecule type" value="Genomic_DNA"/>
</dbReference>
<sequence>MSKTHINVETAMGRMGFRKVGDFKLTQQITNLKVVGIMTHLAREYEAPPNDEIATRAQVDLFKTFISQLNLEPTVIKHVANSAGFDKRNIHNLIWLELALLPMGKIKINSKTQEEQLNLFFINEEQVLQLFQDSSQQSYWLQWDLKNQIENQQQQYELVGFPQYGFSQEKKIPQNWEDHKEYACC</sequence>
<dbReference type="SUPFAM" id="SSF51419">
    <property type="entry name" value="PLP-binding barrel"/>
    <property type="match status" value="1"/>
</dbReference>
<dbReference type="InterPro" id="IPR001608">
    <property type="entry name" value="Ala_racemase_N"/>
</dbReference>
<feature type="domain" description="Alanine racemase N-terminal" evidence="1">
    <location>
        <begin position="3"/>
        <end position="88"/>
    </location>
</feature>
<dbReference type="RefSeq" id="XP_001428841.1">
    <property type="nucleotide sequence ID" value="XM_001428804.1"/>
</dbReference>
<evidence type="ECO:0000313" key="3">
    <source>
        <dbReference type="Proteomes" id="UP000000600"/>
    </source>
</evidence>
<proteinExistence type="predicted"/>
<dbReference type="KEGG" id="ptm:GSPATT00031674001"/>